<keyword evidence="3 6" id="KW-0489">Methyltransferase</keyword>
<dbReference type="InterPro" id="IPR018063">
    <property type="entry name" value="SAM_MeTrfase_RsmI_CS"/>
</dbReference>
<dbReference type="FunFam" id="3.40.1010.10:FF:000007">
    <property type="entry name" value="Ribosomal RNA small subunit methyltransferase I"/>
    <property type="match status" value="1"/>
</dbReference>
<dbReference type="EMBL" id="FOXF01000017">
    <property type="protein sequence ID" value="SFP34952.1"/>
    <property type="molecule type" value="Genomic_DNA"/>
</dbReference>
<comment type="subcellular location">
    <subcellularLocation>
        <location evidence="6">Cytoplasm</location>
    </subcellularLocation>
</comment>
<dbReference type="RefSeq" id="WP_093141834.1">
    <property type="nucleotide sequence ID" value="NZ_FOXF01000017.1"/>
</dbReference>
<dbReference type="Gene3D" id="3.40.1010.10">
    <property type="entry name" value="Cobalt-precorrin-4 Transmethylase, Domain 1"/>
    <property type="match status" value="1"/>
</dbReference>
<evidence type="ECO:0000256" key="3">
    <source>
        <dbReference type="ARBA" id="ARBA00022603"/>
    </source>
</evidence>
<dbReference type="NCBIfam" id="TIGR00096">
    <property type="entry name" value="16S rRNA (cytidine(1402)-2'-O)-methyltransferase"/>
    <property type="match status" value="1"/>
</dbReference>
<evidence type="ECO:0000313" key="9">
    <source>
        <dbReference type="EMBL" id="SFP34952.1"/>
    </source>
</evidence>
<dbReference type="Gene3D" id="3.30.950.10">
    <property type="entry name" value="Methyltransferase, Cobalt-precorrin-4 Transmethylase, Domain 2"/>
    <property type="match status" value="1"/>
</dbReference>
<evidence type="ECO:0000256" key="1">
    <source>
        <dbReference type="ARBA" id="ARBA00022490"/>
    </source>
</evidence>
<dbReference type="InterPro" id="IPR014777">
    <property type="entry name" value="4pyrrole_Mease_sub1"/>
</dbReference>
<comment type="catalytic activity">
    <reaction evidence="6">
        <text>cytidine(1402) in 16S rRNA + S-adenosyl-L-methionine = 2'-O-methylcytidine(1402) in 16S rRNA + S-adenosyl-L-homocysteine + H(+)</text>
        <dbReference type="Rhea" id="RHEA:42924"/>
        <dbReference type="Rhea" id="RHEA-COMP:10285"/>
        <dbReference type="Rhea" id="RHEA-COMP:10286"/>
        <dbReference type="ChEBI" id="CHEBI:15378"/>
        <dbReference type="ChEBI" id="CHEBI:57856"/>
        <dbReference type="ChEBI" id="CHEBI:59789"/>
        <dbReference type="ChEBI" id="CHEBI:74495"/>
        <dbReference type="ChEBI" id="CHEBI:82748"/>
        <dbReference type="EC" id="2.1.1.198"/>
    </reaction>
</comment>
<dbReference type="PANTHER" id="PTHR46111:SF1">
    <property type="entry name" value="RIBOSOMAL RNA SMALL SUBUNIT METHYLTRANSFERASE I"/>
    <property type="match status" value="1"/>
</dbReference>
<keyword evidence="1 6" id="KW-0963">Cytoplasm</keyword>
<dbReference type="AlphaFoldDB" id="A0A662ZK93"/>
<keyword evidence="10" id="KW-1185">Reference proteome</keyword>
<organism evidence="9 10">
    <name type="scientific">Ruminobacter amylophilus</name>
    <dbReference type="NCBI Taxonomy" id="867"/>
    <lineage>
        <taxon>Bacteria</taxon>
        <taxon>Pseudomonadati</taxon>
        <taxon>Pseudomonadota</taxon>
        <taxon>Gammaproteobacteria</taxon>
        <taxon>Aeromonadales</taxon>
        <taxon>Succinivibrionaceae</taxon>
        <taxon>Ruminobacter</taxon>
    </lineage>
</organism>
<dbReference type="PANTHER" id="PTHR46111">
    <property type="entry name" value="RIBOSOMAL RNA SMALL SUBUNIT METHYLTRANSFERASE I"/>
    <property type="match status" value="1"/>
</dbReference>
<dbReference type="InterPro" id="IPR008189">
    <property type="entry name" value="rRNA_ssu_MeTfrase_I"/>
</dbReference>
<evidence type="ECO:0000256" key="2">
    <source>
        <dbReference type="ARBA" id="ARBA00022552"/>
    </source>
</evidence>
<dbReference type="InterPro" id="IPR014776">
    <property type="entry name" value="4pyrrole_Mease_sub2"/>
</dbReference>
<dbReference type="Proteomes" id="UP000243745">
    <property type="component" value="Unassembled WGS sequence"/>
</dbReference>
<sequence length="284" mass="31617">MLELQNALYIVPTPIGNMDDITFRACDVLKKADVICAEDTRHSLPLLESIGVKSPKLISFHDHNETEKADKITAIIEEGNSVALISDAGTPMVSDPGYHLVAACVNKGIMVYPLPGACAAITALCSSGMPSDRFSFEGFLPVKEKALHDKLRSLLEEERTMIFYEAPRRIFDTAKALGAVFGDRKVMVARELTKTFETKYYTTCNHLAEELEKDPNVQKGEMVIVLAPYRKKENDNAIPSEAKKLIDILSGELPPKKVCSLVAQMYDLRKNDLYDYLLNQSKTE</sequence>
<dbReference type="HAMAP" id="MF_01877">
    <property type="entry name" value="16SrRNA_methyltr_I"/>
    <property type="match status" value="1"/>
</dbReference>
<evidence type="ECO:0000256" key="5">
    <source>
        <dbReference type="ARBA" id="ARBA00022691"/>
    </source>
</evidence>
<keyword evidence="5 6" id="KW-0949">S-adenosyl-L-methionine</keyword>
<dbReference type="SUPFAM" id="SSF53790">
    <property type="entry name" value="Tetrapyrrole methylase"/>
    <property type="match status" value="1"/>
</dbReference>
<dbReference type="GO" id="GO:0005737">
    <property type="term" value="C:cytoplasm"/>
    <property type="evidence" value="ECO:0007669"/>
    <property type="project" value="UniProtKB-SubCell"/>
</dbReference>
<reference evidence="9 10" key="1">
    <citation type="submission" date="2016-10" db="EMBL/GenBank/DDBJ databases">
        <authorList>
            <person name="Varghese N."/>
            <person name="Submissions S."/>
        </authorList>
    </citation>
    <scope>NUCLEOTIDE SEQUENCE [LARGE SCALE GENOMIC DNA]</scope>
    <source>
        <strain evidence="9 10">DSM 1361</strain>
    </source>
</reference>
<dbReference type="CDD" id="cd11648">
    <property type="entry name" value="RsmI"/>
    <property type="match status" value="1"/>
</dbReference>
<evidence type="ECO:0000256" key="4">
    <source>
        <dbReference type="ARBA" id="ARBA00022679"/>
    </source>
</evidence>
<dbReference type="Pfam" id="PF23016">
    <property type="entry name" value="RsmI_C"/>
    <property type="match status" value="1"/>
</dbReference>
<dbReference type="FunFam" id="3.30.950.10:FF:000002">
    <property type="entry name" value="Ribosomal RNA small subunit methyltransferase I"/>
    <property type="match status" value="1"/>
</dbReference>
<protein>
    <recommendedName>
        <fullName evidence="6">Ribosomal RNA small subunit methyltransferase I</fullName>
        <ecNumber evidence="6">2.1.1.198</ecNumber>
    </recommendedName>
    <alternativeName>
        <fullName evidence="6">16S rRNA 2'-O-ribose C1402 methyltransferase</fullName>
    </alternativeName>
    <alternativeName>
        <fullName evidence="6">rRNA (cytidine-2'-O-)-methyltransferase RsmI</fullName>
    </alternativeName>
</protein>
<evidence type="ECO:0000313" key="10">
    <source>
        <dbReference type="Proteomes" id="UP000243745"/>
    </source>
</evidence>
<dbReference type="InterPro" id="IPR000878">
    <property type="entry name" value="4pyrrol_Mease"/>
</dbReference>
<keyword evidence="2 6" id="KW-0698">rRNA processing</keyword>
<dbReference type="GO" id="GO:0070677">
    <property type="term" value="F:rRNA (cytosine-2'-O-)-methyltransferase activity"/>
    <property type="evidence" value="ECO:0007669"/>
    <property type="project" value="UniProtKB-UniRule"/>
</dbReference>
<feature type="domain" description="RsmI HTH" evidence="8">
    <location>
        <begin position="237"/>
        <end position="280"/>
    </location>
</feature>
<evidence type="ECO:0000259" key="8">
    <source>
        <dbReference type="Pfam" id="PF23016"/>
    </source>
</evidence>
<comment type="function">
    <text evidence="6">Catalyzes the 2'-O-methylation of the ribose of cytidine 1402 (C1402) in 16S rRNA.</text>
</comment>
<accession>A0A662ZK93</accession>
<gene>
    <name evidence="6" type="primary">rsmI</name>
    <name evidence="9" type="ORF">SAMN02910344_01152</name>
</gene>
<dbReference type="PIRSF" id="PIRSF005917">
    <property type="entry name" value="MTase_YraL"/>
    <property type="match status" value="1"/>
</dbReference>
<dbReference type="PROSITE" id="PS01296">
    <property type="entry name" value="RSMI"/>
    <property type="match status" value="1"/>
</dbReference>
<evidence type="ECO:0000256" key="6">
    <source>
        <dbReference type="HAMAP-Rule" id="MF_01877"/>
    </source>
</evidence>
<evidence type="ECO:0000259" key="7">
    <source>
        <dbReference type="Pfam" id="PF00590"/>
    </source>
</evidence>
<dbReference type="InterPro" id="IPR035996">
    <property type="entry name" value="4pyrrol_Methylase_sf"/>
</dbReference>
<keyword evidence="4 6" id="KW-0808">Transferase</keyword>
<comment type="similarity">
    <text evidence="6">Belongs to the methyltransferase superfamily. RsmI family.</text>
</comment>
<dbReference type="EC" id="2.1.1.198" evidence="6"/>
<dbReference type="InterPro" id="IPR053910">
    <property type="entry name" value="RsmI_HTH"/>
</dbReference>
<feature type="domain" description="Tetrapyrrole methylase" evidence="7">
    <location>
        <begin position="8"/>
        <end position="205"/>
    </location>
</feature>
<proteinExistence type="inferred from homology"/>
<name>A0A662ZK93_9GAMM</name>
<dbReference type="Pfam" id="PF00590">
    <property type="entry name" value="TP_methylase"/>
    <property type="match status" value="1"/>
</dbReference>
<dbReference type="OrthoDB" id="9809084at2"/>